<sequence length="276" mass="28901">MNIDDNADHRWANTLLDRAVGTEPELGFRAEDVLARARRQVARRRAALTGALTATAVLGTGLLVGHGGSPPSGVEAGNGGSTVPSPVAPSSAAPTTVYGVEGPLVLDAHGRALTAKLADAHLIPPGVKESTDKYYGGEPLVFYKLINGQNVNSYVAQATLTDSHGAGHLVVQLLKYQRGINCVAVENPQACRVQTLPDGSRITVLRYTPEPSPGEPTIQWIVELVRPDGTAVDAMSGNWSMDGDKNTGGIDHATGAEPPLNDDALVRLVQLPGLTL</sequence>
<dbReference type="Proteomes" id="UP001165136">
    <property type="component" value="Unassembled WGS sequence"/>
</dbReference>
<proteinExistence type="predicted"/>
<feature type="region of interest" description="Disordered" evidence="1">
    <location>
        <begin position="69"/>
        <end position="94"/>
    </location>
</feature>
<protein>
    <submittedName>
        <fullName evidence="3">Uncharacterized protein</fullName>
    </submittedName>
</protein>
<evidence type="ECO:0000256" key="1">
    <source>
        <dbReference type="SAM" id="MobiDB-lite"/>
    </source>
</evidence>
<reference evidence="3" key="1">
    <citation type="submission" date="2023-03" db="EMBL/GenBank/DDBJ databases">
        <title>Amycolatopsis taiwanensis NBRC 103393.</title>
        <authorList>
            <person name="Ichikawa N."/>
            <person name="Sato H."/>
            <person name="Tonouchi N."/>
        </authorList>
    </citation>
    <scope>NUCLEOTIDE SEQUENCE</scope>
    <source>
        <strain evidence="3">NBRC 103393</strain>
    </source>
</reference>
<organism evidence="3 4">
    <name type="scientific">Amycolatopsis taiwanensis</name>
    <dbReference type="NCBI Taxonomy" id="342230"/>
    <lineage>
        <taxon>Bacteria</taxon>
        <taxon>Bacillati</taxon>
        <taxon>Actinomycetota</taxon>
        <taxon>Actinomycetes</taxon>
        <taxon>Pseudonocardiales</taxon>
        <taxon>Pseudonocardiaceae</taxon>
        <taxon>Amycolatopsis</taxon>
    </lineage>
</organism>
<feature type="transmembrane region" description="Helical" evidence="2">
    <location>
        <begin position="46"/>
        <end position="65"/>
    </location>
</feature>
<dbReference type="EMBL" id="BSTI01000026">
    <property type="protein sequence ID" value="GLY70771.1"/>
    <property type="molecule type" value="Genomic_DNA"/>
</dbReference>
<evidence type="ECO:0000313" key="4">
    <source>
        <dbReference type="Proteomes" id="UP001165136"/>
    </source>
</evidence>
<gene>
    <name evidence="3" type="ORF">Atai01_73900</name>
</gene>
<keyword evidence="2" id="KW-1133">Transmembrane helix</keyword>
<evidence type="ECO:0000313" key="3">
    <source>
        <dbReference type="EMBL" id="GLY70771.1"/>
    </source>
</evidence>
<accession>A0A9W6R7X3</accession>
<keyword evidence="2" id="KW-0812">Transmembrane</keyword>
<feature type="compositionally biased region" description="Low complexity" evidence="1">
    <location>
        <begin position="81"/>
        <end position="94"/>
    </location>
</feature>
<comment type="caution">
    <text evidence="3">The sequence shown here is derived from an EMBL/GenBank/DDBJ whole genome shotgun (WGS) entry which is preliminary data.</text>
</comment>
<dbReference type="RefSeq" id="WP_285490053.1">
    <property type="nucleotide sequence ID" value="NZ_BSTI01000026.1"/>
</dbReference>
<feature type="compositionally biased region" description="Gly residues" evidence="1">
    <location>
        <begin position="69"/>
        <end position="80"/>
    </location>
</feature>
<evidence type="ECO:0000256" key="2">
    <source>
        <dbReference type="SAM" id="Phobius"/>
    </source>
</evidence>
<keyword evidence="2" id="KW-0472">Membrane</keyword>
<dbReference type="AlphaFoldDB" id="A0A9W6R7X3"/>
<name>A0A9W6R7X3_9PSEU</name>
<keyword evidence="4" id="KW-1185">Reference proteome</keyword>